<evidence type="ECO:0000259" key="7">
    <source>
        <dbReference type="Pfam" id="PF04234"/>
    </source>
</evidence>
<dbReference type="GO" id="GO:0042597">
    <property type="term" value="C:periplasmic space"/>
    <property type="evidence" value="ECO:0007669"/>
    <property type="project" value="UniProtKB-SubCell"/>
</dbReference>
<gene>
    <name evidence="8" type="ORF">BI198_11415</name>
</gene>
<comment type="caution">
    <text evidence="8">The sequence shown here is derived from an EMBL/GenBank/DDBJ whole genome shotgun (WGS) entry which is preliminary data.</text>
</comment>
<keyword evidence="5" id="KW-0574">Periplasm</keyword>
<dbReference type="InterPro" id="IPR014755">
    <property type="entry name" value="Cu-Rt/internalin_Ig-like"/>
</dbReference>
<dbReference type="SUPFAM" id="SSF81296">
    <property type="entry name" value="E set domains"/>
    <property type="match status" value="1"/>
</dbReference>
<comment type="subcellular location">
    <subcellularLocation>
        <location evidence="1">Cell envelope</location>
    </subcellularLocation>
    <subcellularLocation>
        <location evidence="5">Periplasm</location>
    </subcellularLocation>
</comment>
<proteinExistence type="inferred from homology"/>
<dbReference type="GO" id="GO:0006825">
    <property type="term" value="P:copper ion transport"/>
    <property type="evidence" value="ECO:0007669"/>
    <property type="project" value="InterPro"/>
</dbReference>
<feature type="signal peptide" evidence="6">
    <location>
        <begin position="1"/>
        <end position="24"/>
    </location>
</feature>
<feature type="domain" description="CopC" evidence="7">
    <location>
        <begin position="25"/>
        <end position="116"/>
    </location>
</feature>
<dbReference type="PANTHER" id="PTHR34820">
    <property type="entry name" value="INNER MEMBRANE PROTEIN YEBZ"/>
    <property type="match status" value="1"/>
</dbReference>
<keyword evidence="3 5" id="KW-0732">Signal</keyword>
<dbReference type="AlphaFoldDB" id="A0A1E7Q7I5"/>
<dbReference type="InterPro" id="IPR014756">
    <property type="entry name" value="Ig_E-set"/>
</dbReference>
<accession>A0A1E7Q7I5</accession>
<organism evidence="8 9">
    <name type="scientific">Rheinheimera salexigens</name>
    <dbReference type="NCBI Taxonomy" id="1628148"/>
    <lineage>
        <taxon>Bacteria</taxon>
        <taxon>Pseudomonadati</taxon>
        <taxon>Pseudomonadota</taxon>
        <taxon>Gammaproteobacteria</taxon>
        <taxon>Chromatiales</taxon>
        <taxon>Chromatiaceae</taxon>
        <taxon>Rheinheimera</taxon>
    </lineage>
</organism>
<evidence type="ECO:0000256" key="4">
    <source>
        <dbReference type="ARBA" id="ARBA00023008"/>
    </source>
</evidence>
<dbReference type="RefSeq" id="WP_070049660.1">
    <property type="nucleotide sequence ID" value="NZ_CBCSDO010000010.1"/>
</dbReference>
<dbReference type="InterPro" id="IPR032694">
    <property type="entry name" value="CopC/D"/>
</dbReference>
<dbReference type="GO" id="GO:0046688">
    <property type="term" value="P:response to copper ion"/>
    <property type="evidence" value="ECO:0007669"/>
    <property type="project" value="UniProtKB-UniRule"/>
</dbReference>
<evidence type="ECO:0000256" key="2">
    <source>
        <dbReference type="ARBA" id="ARBA00022723"/>
    </source>
</evidence>
<comment type="similarity">
    <text evidence="5">Belongs to the CopC family.</text>
</comment>
<dbReference type="InterPro" id="IPR007348">
    <property type="entry name" value="CopC_dom"/>
</dbReference>
<evidence type="ECO:0000256" key="6">
    <source>
        <dbReference type="SAM" id="SignalP"/>
    </source>
</evidence>
<name>A0A1E7Q7I5_9GAMM</name>
<dbReference type="Pfam" id="PF04234">
    <property type="entry name" value="CopC"/>
    <property type="match status" value="1"/>
</dbReference>
<evidence type="ECO:0000256" key="5">
    <source>
        <dbReference type="RuleBase" id="RU369037"/>
    </source>
</evidence>
<evidence type="ECO:0000256" key="1">
    <source>
        <dbReference type="ARBA" id="ARBA00004196"/>
    </source>
</evidence>
<dbReference type="Proteomes" id="UP000242258">
    <property type="component" value="Unassembled WGS sequence"/>
</dbReference>
<feature type="chain" id="PRO_5009200472" description="Copper resistance protein C" evidence="6">
    <location>
        <begin position="25"/>
        <end position="142"/>
    </location>
</feature>
<comment type="function">
    <text evidence="5">Involved in copper resistance.</text>
</comment>
<keyword evidence="4 5" id="KW-0186">Copper</keyword>
<sequence>MKILKTLKIVSAIAVLLMATTVSAHVDLTETVPADEAMLMQSPATLKQTFSAPVRMMKLSLIDAEKKAVKFGFAASATAASEFEWPLPTLKEGEYQVSWIVMGQDGHKMTGDYGFMLHGDMKMEAKQPSSQSLNHQSHSHQH</sequence>
<evidence type="ECO:0000313" key="8">
    <source>
        <dbReference type="EMBL" id="OEY70106.1"/>
    </source>
</evidence>
<keyword evidence="9" id="KW-1185">Reference proteome</keyword>
<dbReference type="STRING" id="1628148.BI198_11415"/>
<evidence type="ECO:0000256" key="3">
    <source>
        <dbReference type="ARBA" id="ARBA00022729"/>
    </source>
</evidence>
<dbReference type="EMBL" id="MKEK01000001">
    <property type="protein sequence ID" value="OEY70106.1"/>
    <property type="molecule type" value="Genomic_DNA"/>
</dbReference>
<dbReference type="GO" id="GO:0005507">
    <property type="term" value="F:copper ion binding"/>
    <property type="evidence" value="ECO:0007669"/>
    <property type="project" value="UniProtKB-UniRule"/>
</dbReference>
<dbReference type="GO" id="GO:0005886">
    <property type="term" value="C:plasma membrane"/>
    <property type="evidence" value="ECO:0007669"/>
    <property type="project" value="TreeGrafter"/>
</dbReference>
<evidence type="ECO:0000313" key="9">
    <source>
        <dbReference type="Proteomes" id="UP000242258"/>
    </source>
</evidence>
<keyword evidence="2 5" id="KW-0479">Metal-binding</keyword>
<reference evidence="9" key="1">
    <citation type="submission" date="2016-09" db="EMBL/GenBank/DDBJ databases">
        <authorList>
            <person name="Wan X."/>
            <person name="Hou S."/>
        </authorList>
    </citation>
    <scope>NUCLEOTIDE SEQUENCE [LARGE SCALE GENOMIC DNA]</scope>
    <source>
        <strain evidence="9">KH87</strain>
    </source>
</reference>
<protein>
    <recommendedName>
        <fullName evidence="5">Copper resistance protein C</fullName>
    </recommendedName>
</protein>
<dbReference type="GO" id="GO:0030313">
    <property type="term" value="C:cell envelope"/>
    <property type="evidence" value="ECO:0007669"/>
    <property type="project" value="UniProtKB-SubCell"/>
</dbReference>
<dbReference type="Gene3D" id="2.60.40.1220">
    <property type="match status" value="1"/>
</dbReference>
<dbReference type="PANTHER" id="PTHR34820:SF4">
    <property type="entry name" value="INNER MEMBRANE PROTEIN YEBZ"/>
    <property type="match status" value="1"/>
</dbReference>